<gene>
    <name evidence="2" type="ORF">CFC21_077644</name>
</gene>
<sequence>RGSCSRTSTLLPPSTRASHRRRGPGRWCCSSRTRRTSTAPSRAPWRAWSPSPARPTTRTGSVVRRPTSPAQCSWSASSTCSRRRRFPPTTCTRGRRPARAPLLARTCSLP</sequence>
<accession>A0A9R1L011</accession>
<reference evidence="2" key="2">
    <citation type="submission" date="2020-03" db="EMBL/GenBank/DDBJ databases">
        <title>The second near-complete assembly of the hexaploid bread wheat (Triticum aestivum) genome.</title>
        <authorList>
            <person name="Zimin A.V."/>
            <person name="Puiu D."/>
            <person name="Shumante A."/>
            <person name="Alonge M."/>
            <person name="Salzberg S.L."/>
        </authorList>
    </citation>
    <scope>NUCLEOTIDE SEQUENCE</scope>
    <source>
        <tissue evidence="2">Leaf</tissue>
    </source>
</reference>
<protein>
    <submittedName>
        <fullName evidence="2">Uncharacterized protein</fullName>
    </submittedName>
</protein>
<reference evidence="2" key="1">
    <citation type="journal article" date="2017" name="Gigascience">
        <title>The first near-complete assembly of the hexaploid bread wheat genome, Triticum aestivum.</title>
        <authorList>
            <person name="Zimin A.V."/>
            <person name="Puiu D."/>
            <person name="Hall R."/>
            <person name="Kingan S."/>
            <person name="Clavijo B.J."/>
            <person name="Salzberg S.L."/>
        </authorList>
    </citation>
    <scope>NUCLEOTIDE SEQUENCE</scope>
    <source>
        <tissue evidence="2">Leaf</tissue>
    </source>
</reference>
<dbReference type="AlphaFoldDB" id="A0A9R1L011"/>
<organism evidence="2">
    <name type="scientific">Triticum aestivum</name>
    <name type="common">Wheat</name>
    <dbReference type="NCBI Taxonomy" id="4565"/>
    <lineage>
        <taxon>Eukaryota</taxon>
        <taxon>Viridiplantae</taxon>
        <taxon>Streptophyta</taxon>
        <taxon>Embryophyta</taxon>
        <taxon>Tracheophyta</taxon>
        <taxon>Spermatophyta</taxon>
        <taxon>Magnoliopsida</taxon>
        <taxon>Liliopsida</taxon>
        <taxon>Poales</taxon>
        <taxon>Poaceae</taxon>
        <taxon>BOP clade</taxon>
        <taxon>Pooideae</taxon>
        <taxon>Triticodae</taxon>
        <taxon>Triticeae</taxon>
        <taxon>Triticinae</taxon>
        <taxon>Triticum</taxon>
    </lineage>
</organism>
<dbReference type="Proteomes" id="UP000815260">
    <property type="component" value="Chromosome 5D"/>
</dbReference>
<feature type="region of interest" description="Disordered" evidence="1">
    <location>
        <begin position="1"/>
        <end position="70"/>
    </location>
</feature>
<feature type="non-terminal residue" evidence="2">
    <location>
        <position position="110"/>
    </location>
</feature>
<feature type="non-terminal residue" evidence="2">
    <location>
        <position position="1"/>
    </location>
</feature>
<evidence type="ECO:0000256" key="1">
    <source>
        <dbReference type="SAM" id="MobiDB-lite"/>
    </source>
</evidence>
<comment type="caution">
    <text evidence="2">The sequence shown here is derived from an EMBL/GenBank/DDBJ whole genome shotgun (WGS) entry which is preliminary data.</text>
</comment>
<dbReference type="EMBL" id="CM022225">
    <property type="protein sequence ID" value="KAF7072535.1"/>
    <property type="molecule type" value="Genomic_DNA"/>
</dbReference>
<proteinExistence type="predicted"/>
<name>A0A9R1L011_WHEAT</name>
<feature type="compositionally biased region" description="Polar residues" evidence="1">
    <location>
        <begin position="1"/>
        <end position="16"/>
    </location>
</feature>
<evidence type="ECO:0000313" key="2">
    <source>
        <dbReference type="EMBL" id="KAF7072535.1"/>
    </source>
</evidence>